<evidence type="ECO:0000256" key="1">
    <source>
        <dbReference type="SAM" id="MobiDB-lite"/>
    </source>
</evidence>
<comment type="caution">
    <text evidence="2">The sequence shown here is derived from an EMBL/GenBank/DDBJ whole genome shotgun (WGS) entry which is preliminary data.</text>
</comment>
<feature type="compositionally biased region" description="Basic and acidic residues" evidence="1">
    <location>
        <begin position="26"/>
        <end position="36"/>
    </location>
</feature>
<feature type="compositionally biased region" description="Low complexity" evidence="1">
    <location>
        <begin position="440"/>
        <end position="464"/>
    </location>
</feature>
<feature type="region of interest" description="Disordered" evidence="1">
    <location>
        <begin position="1"/>
        <end position="44"/>
    </location>
</feature>
<feature type="region of interest" description="Disordered" evidence="1">
    <location>
        <begin position="431"/>
        <end position="464"/>
    </location>
</feature>
<organism evidence="2 3">
    <name type="scientific">Entomortierella chlamydospora</name>
    <dbReference type="NCBI Taxonomy" id="101097"/>
    <lineage>
        <taxon>Eukaryota</taxon>
        <taxon>Fungi</taxon>
        <taxon>Fungi incertae sedis</taxon>
        <taxon>Mucoromycota</taxon>
        <taxon>Mortierellomycotina</taxon>
        <taxon>Mortierellomycetes</taxon>
        <taxon>Mortierellales</taxon>
        <taxon>Mortierellaceae</taxon>
        <taxon>Entomortierella</taxon>
    </lineage>
</organism>
<evidence type="ECO:0000313" key="3">
    <source>
        <dbReference type="Proteomes" id="UP000703661"/>
    </source>
</evidence>
<dbReference type="EMBL" id="JAAAID010000639">
    <property type="protein sequence ID" value="KAG0015320.1"/>
    <property type="molecule type" value="Genomic_DNA"/>
</dbReference>
<dbReference type="Proteomes" id="UP000703661">
    <property type="component" value="Unassembled WGS sequence"/>
</dbReference>
<sequence length="547" mass="59801">MAPRSSVSCENKKCTSTSSAATSDLVDIHNSKNHNEDPEDTNNQAYSRVKQTITETQASNALGTMTEYWHSLSAQRIQDRYQQQQHKEIYPSSLTDSQNMKLFSDTIAHGEQFSSLPKSISPIGSSFSTSPQSFLDRTINDNCYGNYKKVVAATLTAKESASTLSPSSTQLSSFVAHQAVSLTDSDGAASLPELSETHGSCSEEEAQAQVQSLNVTQRLNVPPRAKFFLYEDSDLDSDIGPESIVNTPDSVWVNPLLDQKVEEEHLHDGDCEDYDQHDIDDDDEDFFGKKMPIFSSSKHQPRGSDISSFSSRTAHPTYNALMGRRQSLLSDLLLAEKQQKSQQGINFKSTSRCPSASNSDGETAAVHMVANPMSQGYHAAPQQQHHRRESFMERCDINHFNSHNNVSTVTDRTVSPLVRTKKVYKNLAELANTTRAPNHSESSASLSVSSSSPSSPKSLLSSPCAAKTTVAKAATTTTKTERPSIVSTNSFSSCILSKSPTVPTNGWTRTQVQVQIQSLVAQSTSTAQRALLNASTTLTDVLFRTAH</sequence>
<gene>
    <name evidence="2" type="ORF">BGZ80_009920</name>
</gene>
<dbReference type="AlphaFoldDB" id="A0A9P6MVM7"/>
<protein>
    <submittedName>
        <fullName evidence="2">Uncharacterized protein</fullName>
    </submittedName>
</protein>
<name>A0A9P6MVM7_9FUNG</name>
<reference evidence="2" key="1">
    <citation type="journal article" date="2020" name="Fungal Divers.">
        <title>Resolving the Mortierellaceae phylogeny through synthesis of multi-gene phylogenetics and phylogenomics.</title>
        <authorList>
            <person name="Vandepol N."/>
            <person name="Liber J."/>
            <person name="Desiro A."/>
            <person name="Na H."/>
            <person name="Kennedy M."/>
            <person name="Barry K."/>
            <person name="Grigoriev I.V."/>
            <person name="Miller A.N."/>
            <person name="O'Donnell K."/>
            <person name="Stajich J.E."/>
            <person name="Bonito G."/>
        </authorList>
    </citation>
    <scope>NUCLEOTIDE SEQUENCE</scope>
    <source>
        <strain evidence="2">NRRL 2769</strain>
    </source>
</reference>
<keyword evidence="3" id="KW-1185">Reference proteome</keyword>
<proteinExistence type="predicted"/>
<feature type="region of interest" description="Disordered" evidence="1">
    <location>
        <begin position="341"/>
        <end position="361"/>
    </location>
</feature>
<evidence type="ECO:0000313" key="2">
    <source>
        <dbReference type="EMBL" id="KAG0015320.1"/>
    </source>
</evidence>
<feature type="region of interest" description="Disordered" evidence="1">
    <location>
        <begin position="292"/>
        <end position="311"/>
    </location>
</feature>
<accession>A0A9P6MVM7</accession>